<gene>
    <name evidence="8" type="primary">LOC112283680</name>
    <name evidence="7" type="ORF">PHYPA_000915</name>
</gene>
<evidence type="ECO:0000256" key="3">
    <source>
        <dbReference type="ARBA" id="ARBA00022483"/>
    </source>
</evidence>
<keyword evidence="9" id="KW-1185">Reference proteome</keyword>
<dbReference type="InterPro" id="IPR033961">
    <property type="entry name" value="Exo84"/>
</dbReference>
<feature type="compositionally biased region" description="Basic and acidic residues" evidence="5">
    <location>
        <begin position="31"/>
        <end position="44"/>
    </location>
</feature>
<keyword evidence="4" id="KW-0653">Protein transport</keyword>
<dbReference type="GO" id="GO:0008104">
    <property type="term" value="P:intracellular protein localization"/>
    <property type="evidence" value="ECO:0000318"/>
    <property type="project" value="GO_Central"/>
</dbReference>
<dbReference type="STRING" id="3218.A0A2K1L911"/>
<dbReference type="Pfam" id="PF08700">
    <property type="entry name" value="VPS51_Exo84_N"/>
    <property type="match status" value="1"/>
</dbReference>
<dbReference type="EnsemblPlants" id="Pp3c1_20900V3.2">
    <property type="protein sequence ID" value="Pp3c1_20900V3.2"/>
    <property type="gene ID" value="Pp3c1_20900"/>
</dbReference>
<reference evidence="8" key="3">
    <citation type="submission" date="2020-12" db="UniProtKB">
        <authorList>
            <consortium name="EnsemblPlants"/>
        </authorList>
    </citation>
    <scope>IDENTIFICATION</scope>
</reference>
<organism evidence="7">
    <name type="scientific">Physcomitrium patens</name>
    <name type="common">Spreading-leaved earth moss</name>
    <name type="synonym">Physcomitrella patens</name>
    <dbReference type="NCBI Taxonomy" id="3218"/>
    <lineage>
        <taxon>Eukaryota</taxon>
        <taxon>Viridiplantae</taxon>
        <taxon>Streptophyta</taxon>
        <taxon>Embryophyta</taxon>
        <taxon>Bryophyta</taxon>
        <taxon>Bryophytina</taxon>
        <taxon>Bryopsida</taxon>
        <taxon>Funariidae</taxon>
        <taxon>Funariales</taxon>
        <taxon>Funariaceae</taxon>
        <taxon>Physcomitrium</taxon>
    </lineage>
</organism>
<dbReference type="EnsemblPlants" id="Pp3c1_20900V3.3">
    <property type="protein sequence ID" value="Pp3c1_20900V3.3"/>
    <property type="gene ID" value="Pp3c1_20900"/>
</dbReference>
<dbReference type="Gramene" id="Pp3c1_20900V3.3">
    <property type="protein sequence ID" value="Pp3c1_20900V3.3"/>
    <property type="gene ID" value="Pp3c1_20900"/>
</dbReference>
<feature type="domain" description="Exocyst component Exo84 C-terminal" evidence="6">
    <location>
        <begin position="161"/>
        <end position="369"/>
    </location>
</feature>
<name>A0A2K1L911_PHYPA</name>
<dbReference type="GO" id="GO:0006893">
    <property type="term" value="P:Golgi to plasma membrane transport"/>
    <property type="evidence" value="ECO:0000318"/>
    <property type="project" value="GO_Central"/>
</dbReference>
<dbReference type="RefSeq" id="XP_024378500.1">
    <property type="nucleotide sequence ID" value="XM_024522732.2"/>
</dbReference>
<dbReference type="OrthoDB" id="642193at2759"/>
<feature type="compositionally biased region" description="Low complexity" evidence="5">
    <location>
        <begin position="1"/>
        <end position="16"/>
    </location>
</feature>
<dbReference type="InterPro" id="IPR032403">
    <property type="entry name" value="Exo84_C"/>
</dbReference>
<dbReference type="PANTHER" id="PTHR21426:SF12">
    <property type="entry name" value="EXOCYST COMPLEX COMPONENT 8"/>
    <property type="match status" value="1"/>
</dbReference>
<dbReference type="GO" id="GO:0000145">
    <property type="term" value="C:exocyst"/>
    <property type="evidence" value="ECO:0000318"/>
    <property type="project" value="GO_Central"/>
</dbReference>
<dbReference type="SUPFAM" id="SSF74788">
    <property type="entry name" value="Cullin repeat-like"/>
    <property type="match status" value="1"/>
</dbReference>
<evidence type="ECO:0000256" key="4">
    <source>
        <dbReference type="ARBA" id="ARBA00022927"/>
    </source>
</evidence>
<accession>A0A2K1L911</accession>
<evidence type="ECO:0000313" key="7">
    <source>
        <dbReference type="EMBL" id="PNR62491.1"/>
    </source>
</evidence>
<dbReference type="GeneID" id="112283680"/>
<feature type="region of interest" description="Disordered" evidence="5">
    <location>
        <begin position="1"/>
        <end position="61"/>
    </location>
</feature>
<evidence type="ECO:0000313" key="8">
    <source>
        <dbReference type="EnsemblPlants" id="Pp3c1_20900V3.1"/>
    </source>
</evidence>
<reference evidence="7 9" key="1">
    <citation type="journal article" date="2008" name="Science">
        <title>The Physcomitrella genome reveals evolutionary insights into the conquest of land by plants.</title>
        <authorList>
            <person name="Rensing S."/>
            <person name="Lang D."/>
            <person name="Zimmer A."/>
            <person name="Terry A."/>
            <person name="Salamov A."/>
            <person name="Shapiro H."/>
            <person name="Nishiyama T."/>
            <person name="Perroud P.-F."/>
            <person name="Lindquist E."/>
            <person name="Kamisugi Y."/>
            <person name="Tanahashi T."/>
            <person name="Sakakibara K."/>
            <person name="Fujita T."/>
            <person name="Oishi K."/>
            <person name="Shin-I T."/>
            <person name="Kuroki Y."/>
            <person name="Toyoda A."/>
            <person name="Suzuki Y."/>
            <person name="Hashimoto A."/>
            <person name="Yamaguchi K."/>
            <person name="Sugano A."/>
            <person name="Kohara Y."/>
            <person name="Fujiyama A."/>
            <person name="Anterola A."/>
            <person name="Aoki S."/>
            <person name="Ashton N."/>
            <person name="Barbazuk W.B."/>
            <person name="Barker E."/>
            <person name="Bennetzen J."/>
            <person name="Bezanilla M."/>
            <person name="Blankenship R."/>
            <person name="Cho S.H."/>
            <person name="Dutcher S."/>
            <person name="Estelle M."/>
            <person name="Fawcett J.A."/>
            <person name="Gundlach H."/>
            <person name="Hanada K."/>
            <person name="Heyl A."/>
            <person name="Hicks K.A."/>
            <person name="Hugh J."/>
            <person name="Lohr M."/>
            <person name="Mayer K."/>
            <person name="Melkozernov A."/>
            <person name="Murata T."/>
            <person name="Nelson D."/>
            <person name="Pils B."/>
            <person name="Prigge M."/>
            <person name="Reiss B."/>
            <person name="Renner T."/>
            <person name="Rombauts S."/>
            <person name="Rushton P."/>
            <person name="Sanderfoot A."/>
            <person name="Schween G."/>
            <person name="Shiu S.-H."/>
            <person name="Stueber K."/>
            <person name="Theodoulou F.L."/>
            <person name="Tu H."/>
            <person name="Van de Peer Y."/>
            <person name="Verrier P.J."/>
            <person name="Waters E."/>
            <person name="Wood A."/>
            <person name="Yang L."/>
            <person name="Cove D."/>
            <person name="Cuming A."/>
            <person name="Hasebe M."/>
            <person name="Lucas S."/>
            <person name="Mishler D.B."/>
            <person name="Reski R."/>
            <person name="Grigoriev I."/>
            <person name="Quatrano R.S."/>
            <person name="Boore J.L."/>
        </authorList>
    </citation>
    <scope>NUCLEOTIDE SEQUENCE [LARGE SCALE GENOMIC DNA]</scope>
    <source>
        <strain evidence="8 9">cv. Gransden 2004</strain>
    </source>
</reference>
<dbReference type="EMBL" id="ABEU02000001">
    <property type="protein sequence ID" value="PNR62491.1"/>
    <property type="molecule type" value="Genomic_DNA"/>
</dbReference>
<evidence type="ECO:0000259" key="6">
    <source>
        <dbReference type="Pfam" id="PF16528"/>
    </source>
</evidence>
<dbReference type="EnsemblPlants" id="Pp3c1_20900V3.1">
    <property type="protein sequence ID" value="Pp3c1_20900V3.1"/>
    <property type="gene ID" value="Pp3c1_20900"/>
</dbReference>
<evidence type="ECO:0000256" key="1">
    <source>
        <dbReference type="ARBA" id="ARBA00007210"/>
    </source>
</evidence>
<dbReference type="PaxDb" id="3218-PP1S257_15V6.1"/>
<keyword evidence="3" id="KW-0268">Exocytosis</keyword>
<evidence type="ECO:0000256" key="2">
    <source>
        <dbReference type="ARBA" id="ARBA00022448"/>
    </source>
</evidence>
<proteinExistence type="inferred from homology"/>
<dbReference type="Gramene" id="Pp3c1_20900V3.1">
    <property type="protein sequence ID" value="Pp3c1_20900V3.1"/>
    <property type="gene ID" value="Pp3c1_20900"/>
</dbReference>
<dbReference type="InterPro" id="IPR016159">
    <property type="entry name" value="Cullin_repeat-like_dom_sf"/>
</dbReference>
<dbReference type="Gramene" id="Pp3c1_20900V3.2">
    <property type="protein sequence ID" value="Pp3c1_20900V3.2"/>
    <property type="gene ID" value="Pp3c1_20900"/>
</dbReference>
<dbReference type="Pfam" id="PF16528">
    <property type="entry name" value="Exo84_C"/>
    <property type="match status" value="1"/>
</dbReference>
<keyword evidence="2" id="KW-0813">Transport</keyword>
<dbReference type="AlphaFoldDB" id="A0A2K1L911"/>
<comment type="similarity">
    <text evidence="1">Belongs to the EXO84 family.</text>
</comment>
<sequence>MASAKPSVRSRAHAPPSRAPPPPSARSTYDAYRDEQDRANERRGAGPKSSVDPHKGQSLGEKGIRRICEELMDLQKIHQNDMRKSVFQNYTVFIETSKEIADLETEITAMSNLLHSQAALIRTLAQSAASIPVKSSGGTLEKEYYKDDFERTDVVRRAELLPDVLDVLLAERKVDEAISLLDEGEALIADFYNGNGGAEGLSEDFINQLKMALAERTAGLAAYLAEAVQQPTVRGLELRSAISALDRLGDGSRAHTLLLQSHEERLKHSMNSLRQSGASYGGVYTTAISQLVFSAIAQASRDSVAVFGEVPSYASELVLWAGEVTEMCAAVVKRNVLLTSAAAGGLRAAVECVQIALGHCALLEERGLTLCPTLSKLIRPSVEQAMKANLTSIIEIVGSLAASESWIVDAPQRGSRGVGSNIRLTSSGHRFFSLVQDFLEDMPSLAGIQLGVVAMEGVADIFEQYIEMLIKALPAQEPEEESKRKVRVASNEEQQLSLLGNATSLADEIVAVAASKILPGGVQVLAGELNAPRSSTAAARSPEIKDLRRQLQTHVEKLKFYLCNGIIIGLCYDEYGSRLSATTYFQVDSDMPRWQEAPLPTVLFQSVFHKLISIHQIAGDVLAGKERITQLFLIRLTETFVKALSTSPELWGTIEEEPSSLGPLGFQQFLLDMQFLATVARNMGFLSRTVNQAISQEEERMKETYMTSGADLDSALPDPDWLQATVHDNFNNLLDQWNENMGFAPRDVSDVQSVSSMRSE</sequence>
<evidence type="ECO:0000256" key="5">
    <source>
        <dbReference type="SAM" id="MobiDB-lite"/>
    </source>
</evidence>
<dbReference type="GO" id="GO:0015031">
    <property type="term" value="P:protein transport"/>
    <property type="evidence" value="ECO:0007669"/>
    <property type="project" value="UniProtKB-KW"/>
</dbReference>
<evidence type="ECO:0000313" key="9">
    <source>
        <dbReference type="Proteomes" id="UP000006727"/>
    </source>
</evidence>
<dbReference type="KEGG" id="ppp:112283680"/>
<dbReference type="Proteomes" id="UP000006727">
    <property type="component" value="Chromosome 1"/>
</dbReference>
<dbReference type="InterPro" id="IPR042561">
    <property type="entry name" value="Exo84_C_1"/>
</dbReference>
<dbReference type="PANTHER" id="PTHR21426">
    <property type="entry name" value="EXOCYST COMPLEX COMPONENT 8"/>
    <property type="match status" value="1"/>
</dbReference>
<reference evidence="7 9" key="2">
    <citation type="journal article" date="2018" name="Plant J.">
        <title>The Physcomitrella patens chromosome-scale assembly reveals moss genome structure and evolution.</title>
        <authorList>
            <person name="Lang D."/>
            <person name="Ullrich K.K."/>
            <person name="Murat F."/>
            <person name="Fuchs J."/>
            <person name="Jenkins J."/>
            <person name="Haas F.B."/>
            <person name="Piednoel M."/>
            <person name="Gundlach H."/>
            <person name="Van Bel M."/>
            <person name="Meyberg R."/>
            <person name="Vives C."/>
            <person name="Morata J."/>
            <person name="Symeonidi A."/>
            <person name="Hiss M."/>
            <person name="Muchero W."/>
            <person name="Kamisugi Y."/>
            <person name="Saleh O."/>
            <person name="Blanc G."/>
            <person name="Decker E.L."/>
            <person name="van Gessel N."/>
            <person name="Grimwood J."/>
            <person name="Hayes R.D."/>
            <person name="Graham S.W."/>
            <person name="Gunter L.E."/>
            <person name="McDaniel S.F."/>
            <person name="Hoernstein S.N.W."/>
            <person name="Larsson A."/>
            <person name="Li F.W."/>
            <person name="Perroud P.F."/>
            <person name="Phillips J."/>
            <person name="Ranjan P."/>
            <person name="Rokshar D.S."/>
            <person name="Rothfels C.J."/>
            <person name="Schneider L."/>
            <person name="Shu S."/>
            <person name="Stevenson D.W."/>
            <person name="Thummler F."/>
            <person name="Tillich M."/>
            <person name="Villarreal Aguilar J.C."/>
            <person name="Widiez T."/>
            <person name="Wong G.K."/>
            <person name="Wymore A."/>
            <person name="Zhang Y."/>
            <person name="Zimmer A.D."/>
            <person name="Quatrano R.S."/>
            <person name="Mayer K.F.X."/>
            <person name="Goodstein D."/>
            <person name="Casacuberta J.M."/>
            <person name="Vandepoele K."/>
            <person name="Reski R."/>
            <person name="Cuming A.C."/>
            <person name="Tuskan G.A."/>
            <person name="Maumus F."/>
            <person name="Salse J."/>
            <person name="Schmutz J."/>
            <person name="Rensing S.A."/>
        </authorList>
    </citation>
    <scope>NUCLEOTIDE SEQUENCE [LARGE SCALE GENOMIC DNA]</scope>
    <source>
        <strain evidence="8 9">cv. Gransden 2004</strain>
    </source>
</reference>
<dbReference type="GO" id="GO:0006887">
    <property type="term" value="P:exocytosis"/>
    <property type="evidence" value="ECO:0007669"/>
    <property type="project" value="UniProtKB-KW"/>
</dbReference>
<dbReference type="Gene3D" id="1.20.58.1210">
    <property type="entry name" value="Exo84p, N-terminal helical domain"/>
    <property type="match status" value="1"/>
</dbReference>
<protein>
    <recommendedName>
        <fullName evidence="6">Exocyst component Exo84 C-terminal domain-containing protein</fullName>
    </recommendedName>
</protein>